<evidence type="ECO:0000256" key="3">
    <source>
        <dbReference type="ARBA" id="ARBA00022741"/>
    </source>
</evidence>
<dbReference type="CDD" id="cd03224">
    <property type="entry name" value="ABC_TM1139_LivF_branched"/>
    <property type="match status" value="1"/>
</dbReference>
<evidence type="ECO:0000313" key="7">
    <source>
        <dbReference type="EMBL" id="VFR20928.1"/>
    </source>
</evidence>
<evidence type="ECO:0000256" key="5">
    <source>
        <dbReference type="ARBA" id="ARBA00022970"/>
    </source>
</evidence>
<dbReference type="GO" id="GO:0005524">
    <property type="term" value="F:ATP binding"/>
    <property type="evidence" value="ECO:0007669"/>
    <property type="project" value="UniProtKB-KW"/>
</dbReference>
<dbReference type="InterPro" id="IPR003439">
    <property type="entry name" value="ABC_transporter-like_ATP-bd"/>
</dbReference>
<dbReference type="Gene3D" id="3.40.50.300">
    <property type="entry name" value="P-loop containing nucleotide triphosphate hydrolases"/>
    <property type="match status" value="1"/>
</dbReference>
<accession>A0A484P4R2</accession>
<keyword evidence="2" id="KW-0813">Transport</keyword>
<keyword evidence="5" id="KW-0029">Amino-acid transport</keyword>
<dbReference type="SUPFAM" id="SSF52540">
    <property type="entry name" value="P-loop containing nucleoside triphosphate hydrolases"/>
    <property type="match status" value="1"/>
</dbReference>
<dbReference type="Pfam" id="PF00005">
    <property type="entry name" value="ABC_tran"/>
    <property type="match status" value="1"/>
</dbReference>
<dbReference type="PANTHER" id="PTHR43820:SF4">
    <property type="entry name" value="HIGH-AFFINITY BRANCHED-CHAIN AMINO ACID TRANSPORT ATP-BINDING PROTEIN LIVF"/>
    <property type="match status" value="1"/>
</dbReference>
<dbReference type="GO" id="GO:0016887">
    <property type="term" value="F:ATP hydrolysis activity"/>
    <property type="evidence" value="ECO:0007669"/>
    <property type="project" value="InterPro"/>
</dbReference>
<dbReference type="PANTHER" id="PTHR43820">
    <property type="entry name" value="HIGH-AFFINITY BRANCHED-CHAIN AMINO ACID TRANSPORT ATP-BINDING PROTEIN LIVF"/>
    <property type="match status" value="1"/>
</dbReference>
<evidence type="ECO:0000256" key="2">
    <source>
        <dbReference type="ARBA" id="ARBA00022448"/>
    </source>
</evidence>
<sequence length="261" mass="27905">MSQRRDIDVASAARGEGALLSVRGLTVAYGGLTVLHGLDLDVRPGEVVALIGANGAGKTTTLSSLLGLLRPCAGSVRFEGRPLDGLRVEQRVARGISLVQEGRQVVPQLTVAENLAIGAYLRRDKDGVQADLAQVHEMFPRLRERQGQHAGLLSGGEQQMLAIGRALMARPRLLLLDEPSMGLAPLIIERIFEIIAAIREAGTTILLVEQNARQALALADHAYVIEHGRVKLHGPGRQVASNPAVIEAYLGAGRRPQREAA</sequence>
<keyword evidence="4 7" id="KW-0067">ATP-binding</keyword>
<comment type="similarity">
    <text evidence="1">Belongs to the ABC transporter superfamily.</text>
</comment>
<dbReference type="Pfam" id="PF12399">
    <property type="entry name" value="BCA_ABC_TP_C"/>
    <property type="match status" value="1"/>
</dbReference>
<evidence type="ECO:0000256" key="1">
    <source>
        <dbReference type="ARBA" id="ARBA00005417"/>
    </source>
</evidence>
<evidence type="ECO:0000256" key="4">
    <source>
        <dbReference type="ARBA" id="ARBA00022840"/>
    </source>
</evidence>
<dbReference type="GO" id="GO:0015658">
    <property type="term" value="F:branched-chain amino acid transmembrane transporter activity"/>
    <property type="evidence" value="ECO:0007669"/>
    <property type="project" value="TreeGrafter"/>
</dbReference>
<organism evidence="7">
    <name type="scientific">plant metagenome</name>
    <dbReference type="NCBI Taxonomy" id="1297885"/>
    <lineage>
        <taxon>unclassified sequences</taxon>
        <taxon>metagenomes</taxon>
        <taxon>organismal metagenomes</taxon>
    </lineage>
</organism>
<feature type="domain" description="ABC transporter" evidence="6">
    <location>
        <begin position="20"/>
        <end position="252"/>
    </location>
</feature>
<dbReference type="GO" id="GO:0015807">
    <property type="term" value="P:L-amino acid transport"/>
    <property type="evidence" value="ECO:0007669"/>
    <property type="project" value="TreeGrafter"/>
</dbReference>
<dbReference type="AlphaFoldDB" id="A0A484P4R2"/>
<reference evidence="7" key="1">
    <citation type="submission" date="2019-03" db="EMBL/GenBank/DDBJ databases">
        <authorList>
            <person name="Danneels B."/>
        </authorList>
    </citation>
    <scope>NUCLEOTIDE SEQUENCE</scope>
</reference>
<gene>
    <name evidence="7" type="ORF">AMP9_3838</name>
</gene>
<evidence type="ECO:0000259" key="6">
    <source>
        <dbReference type="PROSITE" id="PS50893"/>
    </source>
</evidence>
<dbReference type="InterPro" id="IPR032823">
    <property type="entry name" value="BCA_ABC_TP_C"/>
</dbReference>
<dbReference type="PROSITE" id="PS50893">
    <property type="entry name" value="ABC_TRANSPORTER_2"/>
    <property type="match status" value="1"/>
</dbReference>
<proteinExistence type="inferred from homology"/>
<dbReference type="PROSITE" id="PS00211">
    <property type="entry name" value="ABC_TRANSPORTER_1"/>
    <property type="match status" value="1"/>
</dbReference>
<protein>
    <submittedName>
        <fullName evidence="7">Branched-chain amino acid transport ATP-binding protein LivF (TC 3.A.1.4.1)</fullName>
    </submittedName>
</protein>
<dbReference type="EMBL" id="CAADHY010000015">
    <property type="protein sequence ID" value="VFR20928.1"/>
    <property type="molecule type" value="Genomic_DNA"/>
</dbReference>
<dbReference type="SMART" id="SM00382">
    <property type="entry name" value="AAA"/>
    <property type="match status" value="1"/>
</dbReference>
<dbReference type="InterPro" id="IPR017871">
    <property type="entry name" value="ABC_transporter-like_CS"/>
</dbReference>
<dbReference type="InterPro" id="IPR027417">
    <property type="entry name" value="P-loop_NTPase"/>
</dbReference>
<dbReference type="InterPro" id="IPR003593">
    <property type="entry name" value="AAA+_ATPase"/>
</dbReference>
<keyword evidence="3" id="KW-0547">Nucleotide-binding</keyword>
<name>A0A484P4R2_9ZZZZ</name>
<dbReference type="InterPro" id="IPR052156">
    <property type="entry name" value="BCAA_Transport_ATP-bd_LivF"/>
</dbReference>